<comment type="caution">
    <text evidence="1">The sequence shown here is derived from an EMBL/GenBank/DDBJ whole genome shotgun (WGS) entry which is preliminary data.</text>
</comment>
<sequence>MRFKRVLITLGGLAFTVFAGLLAVRLDWFEEQPVRGESAFVFRDGFENAATFLELYPKDLSRWHGRQLVPANNSISLTMEKAHSGKQSIQCFATVKRNDITSKSDVEREQLPFTKGDHVWSEAWFWLKRGPSFEHVFLWDLETSHKWQSPGRRVYLQKGGVIASDLGKWFSARTFRQPHDCAISFPTDRWVRLRVHMFLSENFDGIMEIWQDDTKVIDARGQTLPTAKVVYDRLEVGITANGSTEHEHMLYVDDVTISNQRFW</sequence>
<protein>
    <recommendedName>
        <fullName evidence="3">Polysaccharide lyase</fullName>
    </recommendedName>
</protein>
<organism evidence="1 2">
    <name type="scientific">Prosthecobacter vanneervenii</name>
    <dbReference type="NCBI Taxonomy" id="48466"/>
    <lineage>
        <taxon>Bacteria</taxon>
        <taxon>Pseudomonadati</taxon>
        <taxon>Verrucomicrobiota</taxon>
        <taxon>Verrucomicrobiia</taxon>
        <taxon>Verrucomicrobiales</taxon>
        <taxon>Verrucomicrobiaceae</taxon>
        <taxon>Prosthecobacter</taxon>
    </lineage>
</organism>
<accession>A0A7W7YCI3</accession>
<dbReference type="Gene3D" id="2.60.120.200">
    <property type="match status" value="1"/>
</dbReference>
<dbReference type="RefSeq" id="WP_184340417.1">
    <property type="nucleotide sequence ID" value="NZ_JACHIG010000006.1"/>
</dbReference>
<dbReference type="Proteomes" id="UP000590740">
    <property type="component" value="Unassembled WGS sequence"/>
</dbReference>
<name>A0A7W7YCI3_9BACT</name>
<reference evidence="1 2" key="1">
    <citation type="submission" date="2020-08" db="EMBL/GenBank/DDBJ databases">
        <title>Genomic Encyclopedia of Type Strains, Phase IV (KMG-IV): sequencing the most valuable type-strain genomes for metagenomic binning, comparative biology and taxonomic classification.</title>
        <authorList>
            <person name="Goeker M."/>
        </authorList>
    </citation>
    <scope>NUCLEOTIDE SEQUENCE [LARGE SCALE GENOMIC DNA]</scope>
    <source>
        <strain evidence="1 2">DSM 12252</strain>
    </source>
</reference>
<proteinExistence type="predicted"/>
<evidence type="ECO:0000313" key="2">
    <source>
        <dbReference type="Proteomes" id="UP000590740"/>
    </source>
</evidence>
<evidence type="ECO:0008006" key="3">
    <source>
        <dbReference type="Google" id="ProtNLM"/>
    </source>
</evidence>
<gene>
    <name evidence="1" type="ORF">HNQ65_003080</name>
</gene>
<dbReference type="EMBL" id="JACHIG010000006">
    <property type="protein sequence ID" value="MBB5033492.1"/>
    <property type="molecule type" value="Genomic_DNA"/>
</dbReference>
<evidence type="ECO:0000313" key="1">
    <source>
        <dbReference type="EMBL" id="MBB5033492.1"/>
    </source>
</evidence>
<keyword evidence="2" id="KW-1185">Reference proteome</keyword>
<dbReference type="AlphaFoldDB" id="A0A7W7YCI3"/>